<dbReference type="EMBL" id="UFQT01006883">
    <property type="protein sequence ID" value="SSX36143.1"/>
    <property type="molecule type" value="Genomic_DNA"/>
</dbReference>
<name>A0A336LH36_CULSO</name>
<organism evidence="2">
    <name type="scientific">Culicoides sonorensis</name>
    <name type="common">Biting midge</name>
    <dbReference type="NCBI Taxonomy" id="179676"/>
    <lineage>
        <taxon>Eukaryota</taxon>
        <taxon>Metazoa</taxon>
        <taxon>Ecdysozoa</taxon>
        <taxon>Arthropoda</taxon>
        <taxon>Hexapoda</taxon>
        <taxon>Insecta</taxon>
        <taxon>Pterygota</taxon>
        <taxon>Neoptera</taxon>
        <taxon>Endopterygota</taxon>
        <taxon>Diptera</taxon>
        <taxon>Nematocera</taxon>
        <taxon>Chironomoidea</taxon>
        <taxon>Ceratopogonidae</taxon>
        <taxon>Ceratopogoninae</taxon>
        <taxon>Culicoides</taxon>
        <taxon>Monoculicoides</taxon>
    </lineage>
</organism>
<reference evidence="2" key="1">
    <citation type="submission" date="2018-04" db="EMBL/GenBank/DDBJ databases">
        <authorList>
            <person name="Go L.Y."/>
            <person name="Mitchell J.A."/>
        </authorList>
    </citation>
    <scope>NUCLEOTIDE SEQUENCE</scope>
    <source>
        <tissue evidence="2">Whole organism</tissue>
    </source>
</reference>
<evidence type="ECO:0000313" key="3">
    <source>
        <dbReference type="EMBL" id="SSX36143.1"/>
    </source>
</evidence>
<feature type="region of interest" description="Disordered" evidence="1">
    <location>
        <begin position="17"/>
        <end position="61"/>
    </location>
</feature>
<gene>
    <name evidence="2" type="primary">CSON013572</name>
</gene>
<evidence type="ECO:0000313" key="2">
    <source>
        <dbReference type="EMBL" id="SSX16990.1"/>
    </source>
</evidence>
<feature type="compositionally biased region" description="Polar residues" evidence="1">
    <location>
        <begin position="22"/>
        <end position="34"/>
    </location>
</feature>
<proteinExistence type="predicted"/>
<sequence length="61" mass="6205">VKDLALKNEQIENAVGAASGENIPNDTLNTTGSEMSVAGTGMSTVEGNHLAKDGEGDLSNM</sequence>
<accession>A0A336LH36</accession>
<dbReference type="AlphaFoldDB" id="A0A336LH36"/>
<protein>
    <submittedName>
        <fullName evidence="2">CSON013572 protein</fullName>
    </submittedName>
</protein>
<evidence type="ECO:0000256" key="1">
    <source>
        <dbReference type="SAM" id="MobiDB-lite"/>
    </source>
</evidence>
<dbReference type="EMBL" id="UFQS01006883">
    <property type="protein sequence ID" value="SSX16990.1"/>
    <property type="molecule type" value="Genomic_DNA"/>
</dbReference>
<reference evidence="3" key="2">
    <citation type="submission" date="2018-07" db="EMBL/GenBank/DDBJ databases">
        <authorList>
            <person name="Quirk P.G."/>
            <person name="Krulwich T.A."/>
        </authorList>
    </citation>
    <scope>NUCLEOTIDE SEQUENCE</scope>
</reference>